<accession>A0A1X7HPR5</accession>
<keyword evidence="4" id="KW-1185">Reference proteome</keyword>
<dbReference type="Pfam" id="PF01177">
    <property type="entry name" value="Asp_Glu_race"/>
    <property type="match status" value="1"/>
</dbReference>
<reference evidence="3 4" key="1">
    <citation type="submission" date="2017-04" db="EMBL/GenBank/DDBJ databases">
        <authorList>
            <person name="Afonso C.L."/>
            <person name="Miller P.J."/>
            <person name="Scott M.A."/>
            <person name="Spackman E."/>
            <person name="Goraichik I."/>
            <person name="Dimitrov K.M."/>
            <person name="Suarez D.L."/>
            <person name="Swayne D.E."/>
        </authorList>
    </citation>
    <scope>NUCLEOTIDE SEQUENCE [LARGE SCALE GENOMIC DNA]</scope>
    <source>
        <strain evidence="3 4">N3/975</strain>
    </source>
</reference>
<sequence length="238" mass="26432">MDTKKLGVIGGMGPQATSVFFEKVIENTAAECDQDHIDMLILNHATLPDRTKVILEGRRELFLDAVANDFKLLELAGVANIAIPCNTSHYFYDDMQQMTSVNIINMVDETVKEIHGRYGDGSKIGILATNGTVSSGIYRASCERYDMKLYEPAPSLQSEVMDIIYNDVKGSKNVDPSKLESLIHQLVYEERCQCVILACTELSCIELSNFYKECSIDAMEVLVNRSITLSGKQVASDK</sequence>
<dbReference type="Proteomes" id="UP000192940">
    <property type="component" value="Chromosome I"/>
</dbReference>
<gene>
    <name evidence="3" type="ORF">SAMN05661091_4699</name>
</gene>
<evidence type="ECO:0000313" key="4">
    <source>
        <dbReference type="Proteomes" id="UP000192940"/>
    </source>
</evidence>
<dbReference type="PANTHER" id="PTHR21198">
    <property type="entry name" value="GLUTAMATE RACEMASE"/>
    <property type="match status" value="1"/>
</dbReference>
<evidence type="ECO:0000256" key="2">
    <source>
        <dbReference type="ARBA" id="ARBA00023235"/>
    </source>
</evidence>
<dbReference type="InterPro" id="IPR004380">
    <property type="entry name" value="Asp_race"/>
</dbReference>
<organism evidence="3 4">
    <name type="scientific">Paenibacillus uliginis N3/975</name>
    <dbReference type="NCBI Taxonomy" id="1313296"/>
    <lineage>
        <taxon>Bacteria</taxon>
        <taxon>Bacillati</taxon>
        <taxon>Bacillota</taxon>
        <taxon>Bacilli</taxon>
        <taxon>Bacillales</taxon>
        <taxon>Paenibacillaceae</taxon>
        <taxon>Paenibacillus</taxon>
    </lineage>
</organism>
<comment type="similarity">
    <text evidence="1">Belongs to the aspartate/glutamate racemases family.</text>
</comment>
<dbReference type="NCBIfam" id="TIGR00035">
    <property type="entry name" value="asp_race"/>
    <property type="match status" value="1"/>
</dbReference>
<protein>
    <submittedName>
        <fullName evidence="3">Aspartate racemase</fullName>
    </submittedName>
</protein>
<dbReference type="RefSeq" id="WP_208915419.1">
    <property type="nucleotide sequence ID" value="NZ_LT840184.1"/>
</dbReference>
<dbReference type="PANTHER" id="PTHR21198:SF7">
    <property type="entry name" value="ASPARTATE-GLUTAMATE RACEMASE FAMILY"/>
    <property type="match status" value="1"/>
</dbReference>
<evidence type="ECO:0000313" key="3">
    <source>
        <dbReference type="EMBL" id="SMF89574.1"/>
    </source>
</evidence>
<dbReference type="SUPFAM" id="SSF53681">
    <property type="entry name" value="Aspartate/glutamate racemase"/>
    <property type="match status" value="2"/>
</dbReference>
<proteinExistence type="inferred from homology"/>
<dbReference type="InterPro" id="IPR015942">
    <property type="entry name" value="Asp/Glu/hydantoin_racemase"/>
</dbReference>
<name>A0A1X7HPR5_9BACL</name>
<dbReference type="InterPro" id="IPR001920">
    <property type="entry name" value="Asp/Glu_race"/>
</dbReference>
<evidence type="ECO:0000256" key="1">
    <source>
        <dbReference type="ARBA" id="ARBA00007847"/>
    </source>
</evidence>
<dbReference type="Gene3D" id="3.40.50.1860">
    <property type="match status" value="2"/>
</dbReference>
<dbReference type="AlphaFoldDB" id="A0A1X7HPR5"/>
<dbReference type="GO" id="GO:0047661">
    <property type="term" value="F:amino-acid racemase activity"/>
    <property type="evidence" value="ECO:0007669"/>
    <property type="project" value="InterPro"/>
</dbReference>
<dbReference type="STRING" id="1313296.SAMN05661091_4699"/>
<dbReference type="EMBL" id="LT840184">
    <property type="protein sequence ID" value="SMF89574.1"/>
    <property type="molecule type" value="Genomic_DNA"/>
</dbReference>
<keyword evidence="2" id="KW-0413">Isomerase</keyword>